<evidence type="ECO:0000313" key="2">
    <source>
        <dbReference type="EMBL" id="RDI99772.1"/>
    </source>
</evidence>
<dbReference type="RefSeq" id="WP_114823506.1">
    <property type="nucleotide sequence ID" value="NZ_QQSY01000001.1"/>
</dbReference>
<keyword evidence="3" id="KW-1185">Reference proteome</keyword>
<dbReference type="AlphaFoldDB" id="A0A370KAS8"/>
<dbReference type="OrthoDB" id="9799036at2"/>
<gene>
    <name evidence="2" type="ORF">DVT68_02730</name>
</gene>
<feature type="compositionally biased region" description="Basic and acidic residues" evidence="1">
    <location>
        <begin position="8"/>
        <end position="19"/>
    </location>
</feature>
<dbReference type="Proteomes" id="UP000254711">
    <property type="component" value="Unassembled WGS sequence"/>
</dbReference>
<evidence type="ECO:0000256" key="1">
    <source>
        <dbReference type="SAM" id="MobiDB-lite"/>
    </source>
</evidence>
<reference evidence="2 3" key="1">
    <citation type="submission" date="2018-07" db="EMBL/GenBank/DDBJ databases">
        <title>Dyella solisilvae sp. nov., isolated from the pine and broad-leaved mixed forest soil.</title>
        <authorList>
            <person name="Gao Z."/>
            <person name="Qiu L."/>
        </authorList>
    </citation>
    <scope>NUCLEOTIDE SEQUENCE [LARGE SCALE GENOMIC DNA]</scope>
    <source>
        <strain evidence="2 3">DHG54</strain>
    </source>
</reference>
<dbReference type="CDD" id="cd00586">
    <property type="entry name" value="4HBT"/>
    <property type="match status" value="1"/>
</dbReference>
<evidence type="ECO:0000313" key="3">
    <source>
        <dbReference type="Proteomes" id="UP000254711"/>
    </source>
</evidence>
<protein>
    <submittedName>
        <fullName evidence="2">Acyl-CoA thioesterase</fullName>
    </submittedName>
</protein>
<dbReference type="InterPro" id="IPR029069">
    <property type="entry name" value="HotDog_dom_sf"/>
</dbReference>
<dbReference type="InterPro" id="IPR050563">
    <property type="entry name" value="4-hydroxybenzoyl-CoA_TE"/>
</dbReference>
<dbReference type="GO" id="GO:0047617">
    <property type="term" value="F:fatty acyl-CoA hydrolase activity"/>
    <property type="evidence" value="ECO:0007669"/>
    <property type="project" value="TreeGrafter"/>
</dbReference>
<feature type="region of interest" description="Disordered" evidence="1">
    <location>
        <begin position="1"/>
        <end position="28"/>
    </location>
</feature>
<comment type="caution">
    <text evidence="2">The sequence shown here is derived from an EMBL/GenBank/DDBJ whole genome shotgun (WGS) entry which is preliminary data.</text>
</comment>
<dbReference type="EMBL" id="QQSY01000001">
    <property type="protein sequence ID" value="RDI99772.1"/>
    <property type="molecule type" value="Genomic_DNA"/>
</dbReference>
<proteinExistence type="predicted"/>
<name>A0A370KAS8_9GAMM</name>
<accession>A0A370KAS8</accession>
<dbReference type="PANTHER" id="PTHR31793:SF24">
    <property type="entry name" value="LONG-CHAIN ACYL-COA THIOESTERASE FADM"/>
    <property type="match status" value="1"/>
</dbReference>
<organism evidence="2 3">
    <name type="scientific">Dyella solisilvae</name>
    <dbReference type="NCBI Taxonomy" id="1920168"/>
    <lineage>
        <taxon>Bacteria</taxon>
        <taxon>Pseudomonadati</taxon>
        <taxon>Pseudomonadota</taxon>
        <taxon>Gammaproteobacteria</taxon>
        <taxon>Lysobacterales</taxon>
        <taxon>Rhodanobacteraceae</taxon>
        <taxon>Dyella</taxon>
    </lineage>
</organism>
<sequence>MSSPQPAPEKRTRARKAEAPDSNAAAPAAELSVATPRPLFIAPIGVRWRDLDAFNHVNNANYLTYLEEARLQWLRHVPGWFDEHSMPVLAASEINYRRPIEWPAQLQVELRCERLGNSSITLAHRIVDTEQADCLYSDGKVVMVWMDPTTGKPVPLPQAIRDAAAASA</sequence>
<dbReference type="SUPFAM" id="SSF54637">
    <property type="entry name" value="Thioesterase/thiol ester dehydrase-isomerase"/>
    <property type="match status" value="1"/>
</dbReference>
<dbReference type="Gene3D" id="3.10.129.10">
    <property type="entry name" value="Hotdog Thioesterase"/>
    <property type="match status" value="1"/>
</dbReference>
<dbReference type="Pfam" id="PF13279">
    <property type="entry name" value="4HBT_2"/>
    <property type="match status" value="1"/>
</dbReference>
<dbReference type="PANTHER" id="PTHR31793">
    <property type="entry name" value="4-HYDROXYBENZOYL-COA THIOESTERASE FAMILY MEMBER"/>
    <property type="match status" value="1"/>
</dbReference>